<proteinExistence type="predicted"/>
<keyword evidence="2" id="KW-1185">Reference proteome</keyword>
<dbReference type="EMBL" id="JAQQWK010000011">
    <property type="protein sequence ID" value="KAK8023612.1"/>
    <property type="molecule type" value="Genomic_DNA"/>
</dbReference>
<accession>A0ABR1S0B0</accession>
<sequence>MILTCKDHNSTSAVWISMDPTTRMLFEDSLNRIPEDFYREARNTHPRPWETETTGLHAIGIAQKHTTVDLESTYPVRICGIPPPGLGFHLESYKVAKEKTTISSKSSVGKSPPSQSLNVYVNRDQRHRLAISQPTYQGDRFFQFHAIYIGRRCHTLRSAGVSPEDPANWPYIQG</sequence>
<name>A0ABR1S0B0_9PEZI</name>
<dbReference type="Proteomes" id="UP001444661">
    <property type="component" value="Unassembled WGS sequence"/>
</dbReference>
<protein>
    <submittedName>
        <fullName evidence="1">Uncharacterized protein</fullName>
    </submittedName>
</protein>
<organism evidence="1 2">
    <name type="scientific">Apiospora rasikravindrae</name>
    <dbReference type="NCBI Taxonomy" id="990691"/>
    <lineage>
        <taxon>Eukaryota</taxon>
        <taxon>Fungi</taxon>
        <taxon>Dikarya</taxon>
        <taxon>Ascomycota</taxon>
        <taxon>Pezizomycotina</taxon>
        <taxon>Sordariomycetes</taxon>
        <taxon>Xylariomycetidae</taxon>
        <taxon>Amphisphaeriales</taxon>
        <taxon>Apiosporaceae</taxon>
        <taxon>Apiospora</taxon>
    </lineage>
</organism>
<evidence type="ECO:0000313" key="1">
    <source>
        <dbReference type="EMBL" id="KAK8023612.1"/>
    </source>
</evidence>
<evidence type="ECO:0000313" key="2">
    <source>
        <dbReference type="Proteomes" id="UP001444661"/>
    </source>
</evidence>
<reference evidence="1 2" key="1">
    <citation type="submission" date="2023-01" db="EMBL/GenBank/DDBJ databases">
        <title>Analysis of 21 Apiospora genomes using comparative genomics revels a genus with tremendous synthesis potential of carbohydrate active enzymes and secondary metabolites.</title>
        <authorList>
            <person name="Sorensen T."/>
        </authorList>
    </citation>
    <scope>NUCLEOTIDE SEQUENCE [LARGE SCALE GENOMIC DNA]</scope>
    <source>
        <strain evidence="1 2">CBS 33761</strain>
    </source>
</reference>
<comment type="caution">
    <text evidence="1">The sequence shown here is derived from an EMBL/GenBank/DDBJ whole genome shotgun (WGS) entry which is preliminary data.</text>
</comment>
<gene>
    <name evidence="1" type="ORF">PG993_011678</name>
</gene>